<dbReference type="EMBL" id="CAXITT010000936">
    <property type="protein sequence ID" value="CAL1547274.1"/>
    <property type="molecule type" value="Genomic_DNA"/>
</dbReference>
<dbReference type="CDD" id="cd09563">
    <property type="entry name" value="SAM_liprin-beta1_2_repeat1"/>
    <property type="match status" value="1"/>
</dbReference>
<feature type="coiled-coil region" evidence="5">
    <location>
        <begin position="187"/>
        <end position="231"/>
    </location>
</feature>
<evidence type="ECO:0000256" key="4">
    <source>
        <dbReference type="ARBA" id="ARBA00023054"/>
    </source>
</evidence>
<feature type="compositionally biased region" description="Low complexity" evidence="6">
    <location>
        <begin position="246"/>
        <end position="256"/>
    </location>
</feature>
<dbReference type="FunFam" id="1.10.150.50:FF:000005">
    <property type="entry name" value="Liprin-beta-1 isoform 1"/>
    <property type="match status" value="1"/>
</dbReference>
<gene>
    <name evidence="8" type="ORF">GSLYS_00020599001</name>
</gene>
<evidence type="ECO:0000259" key="7">
    <source>
        <dbReference type="PROSITE" id="PS50105"/>
    </source>
</evidence>
<evidence type="ECO:0000256" key="2">
    <source>
        <dbReference type="ARBA" id="ARBA00022553"/>
    </source>
</evidence>
<dbReference type="GO" id="GO:0007528">
    <property type="term" value="P:neuromuscular junction development"/>
    <property type="evidence" value="ECO:0007669"/>
    <property type="project" value="TreeGrafter"/>
</dbReference>
<feature type="coiled-coil region" evidence="5">
    <location>
        <begin position="116"/>
        <end position="157"/>
    </location>
</feature>
<dbReference type="InterPro" id="IPR013761">
    <property type="entry name" value="SAM/pointed_sf"/>
</dbReference>
<dbReference type="Pfam" id="PF07647">
    <property type="entry name" value="SAM_2"/>
    <property type="match status" value="1"/>
</dbReference>
<dbReference type="FunFam" id="1.10.150.50:FF:000007">
    <property type="entry name" value="Liprin-beta-1 isoform 1"/>
    <property type="match status" value="1"/>
</dbReference>
<evidence type="ECO:0000313" key="8">
    <source>
        <dbReference type="EMBL" id="CAL1547274.1"/>
    </source>
</evidence>
<feature type="compositionally biased region" description="Basic and acidic residues" evidence="6">
    <location>
        <begin position="261"/>
        <end position="280"/>
    </location>
</feature>
<feature type="region of interest" description="Disordered" evidence="6">
    <location>
        <begin position="314"/>
        <end position="404"/>
    </location>
</feature>
<dbReference type="PROSITE" id="PS50105">
    <property type="entry name" value="SAM_DOMAIN"/>
    <property type="match status" value="3"/>
</dbReference>
<keyword evidence="2" id="KW-0597">Phosphoprotein</keyword>
<accession>A0AAV2INC1</accession>
<dbReference type="Gene3D" id="1.10.150.50">
    <property type="entry name" value="Transcription Factor, Ets-1"/>
    <property type="match status" value="3"/>
</dbReference>
<sequence>MATGGRTWRGSLTLAVKYDIRVDLDTEQATLTPVYDVDPCEVNARTGHNDDRLRRLDEERQSLCLQVSVLSDQVEAQADKIRDMDMCIDDYRQRMMEANDVLQQELLTRSSLEHHKLDLMAEVSHLKNRLMSAEKDRRELDERFRAVQRQVAELEAKLVMRDAENSELRLRLGRNGTLPLDCADTEVEKLKRAVDTLMIANEEKERKLEDMRRLLKRYRRVEEILVQAQGRKAVEELLMNLEDGDTSSNSSSTTPSVGDTTLREPHFPMFHPDDRPESRRYLSSPSASSTPILQMNNNLNGGSTVVSIPANSRQAMGMTRSNSCENLAPGSKTKGPSFRKKDEQSPTGVPPTGQPTYGTLPKHRSKEDVRDGKRSRGFHSLGKTLLRVRSGKRSSSAPNLAHTEVVTDDEDGLQHYGHDHREYKKKRGLLRLFGKLKRSSSQDFEGTRERAPDGEFKRGGVRATASARLAWNRDMKGRISNSDVPFARWDTDRVTAWMNDIGLNMYLVECKRWVKNGEQLLRCSQHDLEKELGIKNVLHRKKLQLAMQAMAADTIDRFLELDYNFVARWLDDIGLPQYKDSFYDARVDGRMLNYLTVEDLFYLKVSNEVHHVSIKRAIQILRLNNFNPNCLRRRPAPDEPHQMKGIPGEVVLWTNHRVMEWLRTIDLSEYAPNLRGSGVHGALMVLEPRFNSELFAVLLSIPQSKTLLRRHLNTHFISLIGPETQTRKREHESQAGYIPLLPNNKVKKGKFGLFSHKRTRSETEPDGFICPLELNGQYANGKVNNPMFFFTNFSHSQRDDKAAKEIGAFSQEINTLTVSRDGV</sequence>
<reference evidence="8 9" key="1">
    <citation type="submission" date="2024-04" db="EMBL/GenBank/DDBJ databases">
        <authorList>
            <consortium name="Genoscope - CEA"/>
            <person name="William W."/>
        </authorList>
    </citation>
    <scope>NUCLEOTIDE SEQUENCE [LARGE SCALE GENOMIC DNA]</scope>
</reference>
<keyword evidence="3" id="KW-0677">Repeat</keyword>
<name>A0AAV2INC1_LYMST</name>
<dbReference type="PANTHER" id="PTHR12587">
    <property type="entry name" value="LAR INTERACTING PROTEIN LIP -RELATED PROTEIN"/>
    <property type="match status" value="1"/>
</dbReference>
<dbReference type="CDD" id="cd09569">
    <property type="entry name" value="SAM_liprin-beta1_2_repeat3"/>
    <property type="match status" value="1"/>
</dbReference>
<feature type="domain" description="SAM" evidence="7">
    <location>
        <begin position="561"/>
        <end position="624"/>
    </location>
</feature>
<evidence type="ECO:0000256" key="1">
    <source>
        <dbReference type="ARBA" id="ARBA00007547"/>
    </source>
</evidence>
<dbReference type="Pfam" id="PF26022">
    <property type="entry name" value="CC_Liprin_beta"/>
    <property type="match status" value="1"/>
</dbReference>
<dbReference type="InterPro" id="IPR037618">
    <property type="entry name" value="LIPB1/2_SAM_2nd"/>
</dbReference>
<dbReference type="CDD" id="cd09566">
    <property type="entry name" value="SAM_liprin-beta1_2_repeat2"/>
    <property type="match status" value="1"/>
</dbReference>
<evidence type="ECO:0000256" key="6">
    <source>
        <dbReference type="SAM" id="MobiDB-lite"/>
    </source>
</evidence>
<keyword evidence="9" id="KW-1185">Reference proteome</keyword>
<dbReference type="GO" id="GO:0048786">
    <property type="term" value="C:presynaptic active zone"/>
    <property type="evidence" value="ECO:0007669"/>
    <property type="project" value="TreeGrafter"/>
</dbReference>
<keyword evidence="4 5" id="KW-0175">Coiled coil</keyword>
<dbReference type="GO" id="GO:0005829">
    <property type="term" value="C:cytosol"/>
    <property type="evidence" value="ECO:0007669"/>
    <property type="project" value="UniProtKB-ARBA"/>
</dbReference>
<feature type="region of interest" description="Disordered" evidence="6">
    <location>
        <begin position="241"/>
        <end position="298"/>
    </location>
</feature>
<dbReference type="InterPro" id="IPR058914">
    <property type="entry name" value="LIPB1/2_CC"/>
</dbReference>
<dbReference type="InterPro" id="IPR037619">
    <property type="entry name" value="LIPB1/2_SAM_3rd"/>
</dbReference>
<dbReference type="InterPro" id="IPR037617">
    <property type="entry name" value="LIPB1/2_SAM_1"/>
</dbReference>
<feature type="domain" description="SAM" evidence="7">
    <location>
        <begin position="489"/>
        <end position="553"/>
    </location>
</feature>
<proteinExistence type="inferred from homology"/>
<evidence type="ECO:0000256" key="3">
    <source>
        <dbReference type="ARBA" id="ARBA00022737"/>
    </source>
</evidence>
<feature type="domain" description="SAM" evidence="7">
    <location>
        <begin position="653"/>
        <end position="684"/>
    </location>
</feature>
<dbReference type="Pfam" id="PF00536">
    <property type="entry name" value="SAM_1"/>
    <property type="match status" value="2"/>
</dbReference>
<dbReference type="SUPFAM" id="SSF47769">
    <property type="entry name" value="SAM/Pointed domain"/>
    <property type="match status" value="3"/>
</dbReference>
<feature type="compositionally biased region" description="Basic and acidic residues" evidence="6">
    <location>
        <begin position="365"/>
        <end position="374"/>
    </location>
</feature>
<organism evidence="8 9">
    <name type="scientific">Lymnaea stagnalis</name>
    <name type="common">Great pond snail</name>
    <name type="synonym">Helix stagnalis</name>
    <dbReference type="NCBI Taxonomy" id="6523"/>
    <lineage>
        <taxon>Eukaryota</taxon>
        <taxon>Metazoa</taxon>
        <taxon>Spiralia</taxon>
        <taxon>Lophotrochozoa</taxon>
        <taxon>Mollusca</taxon>
        <taxon>Gastropoda</taxon>
        <taxon>Heterobranchia</taxon>
        <taxon>Euthyneura</taxon>
        <taxon>Panpulmonata</taxon>
        <taxon>Hygrophila</taxon>
        <taxon>Lymnaeoidea</taxon>
        <taxon>Lymnaeidae</taxon>
        <taxon>Lymnaea</taxon>
    </lineage>
</organism>
<comment type="caution">
    <text evidence="8">The sequence shown here is derived from an EMBL/GenBank/DDBJ whole genome shotgun (WGS) entry which is preliminary data.</text>
</comment>
<dbReference type="InterPro" id="IPR001660">
    <property type="entry name" value="SAM"/>
</dbReference>
<dbReference type="PANTHER" id="PTHR12587:SF14">
    <property type="entry name" value="AT31531P"/>
    <property type="match status" value="1"/>
</dbReference>
<dbReference type="InterPro" id="IPR029515">
    <property type="entry name" value="Liprin"/>
</dbReference>
<evidence type="ECO:0000256" key="5">
    <source>
        <dbReference type="SAM" id="Coils"/>
    </source>
</evidence>
<dbReference type="Proteomes" id="UP001497497">
    <property type="component" value="Unassembled WGS sequence"/>
</dbReference>
<dbReference type="SMART" id="SM00454">
    <property type="entry name" value="SAM"/>
    <property type="match status" value="3"/>
</dbReference>
<comment type="similarity">
    <text evidence="1">Belongs to the liprin family. Liprin-beta subfamily.</text>
</comment>
<protein>
    <recommendedName>
        <fullName evidence="7">SAM domain-containing protein</fullName>
    </recommendedName>
</protein>
<dbReference type="AlphaFoldDB" id="A0AAV2INC1"/>
<evidence type="ECO:0000313" key="9">
    <source>
        <dbReference type="Proteomes" id="UP001497497"/>
    </source>
</evidence>
<feature type="compositionally biased region" description="Polar residues" evidence="6">
    <location>
        <begin position="314"/>
        <end position="325"/>
    </location>
</feature>